<keyword evidence="3" id="KW-1185">Reference proteome</keyword>
<dbReference type="EMBL" id="AJWK01032854">
    <property type="status" value="NOT_ANNOTATED_CDS"/>
    <property type="molecule type" value="Genomic_DNA"/>
</dbReference>
<dbReference type="VEuPathDB" id="VectorBase:LLOJ009471"/>
<evidence type="ECO:0000259" key="1">
    <source>
        <dbReference type="PROSITE" id="PS50097"/>
    </source>
</evidence>
<evidence type="ECO:0000313" key="2">
    <source>
        <dbReference type="EnsemblMetazoa" id="LLOJ009471-PA"/>
    </source>
</evidence>
<reference evidence="2" key="1">
    <citation type="submission" date="2020-05" db="UniProtKB">
        <authorList>
            <consortium name="EnsemblMetazoa"/>
        </authorList>
    </citation>
    <scope>IDENTIFICATION</scope>
    <source>
        <strain evidence="2">Jacobina</strain>
    </source>
</reference>
<dbReference type="AlphaFoldDB" id="A0A1B0CWT7"/>
<dbReference type="Pfam" id="PF00651">
    <property type="entry name" value="BTB"/>
    <property type="match status" value="1"/>
</dbReference>
<dbReference type="VEuPathDB" id="VectorBase:LLONM1_008628"/>
<name>A0A1B0CWT7_LUTLO</name>
<dbReference type="VEuPathDB" id="VectorBase:LLONM1_006956"/>
<protein>
    <recommendedName>
        <fullName evidence="1">BTB domain-containing protein</fullName>
    </recommendedName>
</protein>
<dbReference type="PROSITE" id="PS50097">
    <property type="entry name" value="BTB"/>
    <property type="match status" value="1"/>
</dbReference>
<feature type="domain" description="BTB" evidence="1">
    <location>
        <begin position="17"/>
        <end position="86"/>
    </location>
</feature>
<dbReference type="PANTHER" id="PTHR45774:SF3">
    <property type="entry name" value="BTB (POZ) DOMAIN-CONTAINING 2B-RELATED"/>
    <property type="match status" value="1"/>
</dbReference>
<proteinExistence type="predicted"/>
<dbReference type="InterPro" id="IPR011333">
    <property type="entry name" value="SKP1/BTB/POZ_sf"/>
</dbReference>
<dbReference type="Gene3D" id="3.30.710.10">
    <property type="entry name" value="Potassium Channel Kv1.1, Chain A"/>
    <property type="match status" value="1"/>
</dbReference>
<dbReference type="Proteomes" id="UP000092461">
    <property type="component" value="Unassembled WGS sequence"/>
</dbReference>
<dbReference type="PANTHER" id="PTHR45774">
    <property type="entry name" value="BTB/POZ DOMAIN-CONTAINING"/>
    <property type="match status" value="1"/>
</dbReference>
<organism evidence="2 3">
    <name type="scientific">Lutzomyia longipalpis</name>
    <name type="common">Sand fly</name>
    <dbReference type="NCBI Taxonomy" id="7200"/>
    <lineage>
        <taxon>Eukaryota</taxon>
        <taxon>Metazoa</taxon>
        <taxon>Ecdysozoa</taxon>
        <taxon>Arthropoda</taxon>
        <taxon>Hexapoda</taxon>
        <taxon>Insecta</taxon>
        <taxon>Pterygota</taxon>
        <taxon>Neoptera</taxon>
        <taxon>Endopterygota</taxon>
        <taxon>Diptera</taxon>
        <taxon>Nematocera</taxon>
        <taxon>Psychodoidea</taxon>
        <taxon>Psychodidae</taxon>
        <taxon>Lutzomyia</taxon>
        <taxon>Lutzomyia</taxon>
    </lineage>
</organism>
<sequence>MNSETSLTNCKVFGKNPDITFVFPSNGGATLRTERYKLIQKSEVFQKQFTSSSFKAEDRIIITDIFFDTFCELVAHVYEQTIEPHKRILEIILESTSFSISEFELYTAIVDMLKRNYEGRVYSEEDFRKKMGRMIYLIRFPTMTVPELVSCAKKPSLLNERQLLDLQLWVQEKIYTDTLQFFSVVSRTKTPEPIEKAIILSQSPPIYTIQ</sequence>
<dbReference type="EnsemblMetazoa" id="LLOJ009471-RA">
    <property type="protein sequence ID" value="LLOJ009471-PA"/>
    <property type="gene ID" value="LLOJ009471"/>
</dbReference>
<accession>A0A1B0CWT7</accession>
<evidence type="ECO:0000313" key="3">
    <source>
        <dbReference type="Proteomes" id="UP000092461"/>
    </source>
</evidence>
<dbReference type="InterPro" id="IPR000210">
    <property type="entry name" value="BTB/POZ_dom"/>
</dbReference>